<dbReference type="Gene3D" id="3.90.550.10">
    <property type="entry name" value="Spore Coat Polysaccharide Biosynthesis Protein SpsA, Chain A"/>
    <property type="match status" value="1"/>
</dbReference>
<protein>
    <submittedName>
        <fullName evidence="2">Glycosyl transferase 2 family protein</fullName>
    </submittedName>
</protein>
<dbReference type="PANTHER" id="PTHR22916">
    <property type="entry name" value="GLYCOSYLTRANSFERASE"/>
    <property type="match status" value="1"/>
</dbReference>
<dbReference type="SUPFAM" id="SSF53448">
    <property type="entry name" value="Nucleotide-diphospho-sugar transferases"/>
    <property type="match status" value="1"/>
</dbReference>
<dbReference type="AlphaFoldDB" id="A0A016E471"/>
<reference evidence="2 3" key="1">
    <citation type="submission" date="2014-02" db="EMBL/GenBank/DDBJ databases">
        <authorList>
            <person name="Sears C."/>
            <person name="Carroll K."/>
            <person name="Sack B.R."/>
            <person name="Qadri F."/>
            <person name="Myers L.L."/>
            <person name="Chung G.-T."/>
            <person name="Escheverria P."/>
            <person name="Fraser C.M."/>
            <person name="Sadzewicz L."/>
            <person name="Shefchek K.A."/>
            <person name="Tallon L."/>
            <person name="Das S.P."/>
            <person name="Daugherty S."/>
            <person name="Mongodin E.F."/>
        </authorList>
    </citation>
    <scope>NUCLEOTIDE SEQUENCE [LARGE SCALE GENOMIC DNA]</scope>
    <source>
        <strain evidence="2 3">3976T8</strain>
    </source>
</reference>
<accession>A0A016E471</accession>
<evidence type="ECO:0000313" key="2">
    <source>
        <dbReference type="EMBL" id="EXZ71966.1"/>
    </source>
</evidence>
<proteinExistence type="predicted"/>
<evidence type="ECO:0000313" key="3">
    <source>
        <dbReference type="Proteomes" id="UP000020938"/>
    </source>
</evidence>
<dbReference type="PATRIC" id="fig|1339314.3.peg.3892"/>
<keyword evidence="2" id="KW-0808">Transferase</keyword>
<comment type="caution">
    <text evidence="2">The sequence shown here is derived from an EMBL/GenBank/DDBJ whole genome shotgun (WGS) entry which is preliminary data.</text>
</comment>
<dbReference type="InterPro" id="IPR001173">
    <property type="entry name" value="Glyco_trans_2-like"/>
</dbReference>
<dbReference type="Proteomes" id="UP000020938">
    <property type="component" value="Unassembled WGS sequence"/>
</dbReference>
<dbReference type="PANTHER" id="PTHR22916:SF3">
    <property type="entry name" value="UDP-GLCNAC:BETAGAL BETA-1,3-N-ACETYLGLUCOSAMINYLTRANSFERASE-LIKE PROTEIN 1"/>
    <property type="match status" value="1"/>
</dbReference>
<organism evidence="2 3">
    <name type="scientific">Bacteroides fragilis str. 3976T8</name>
    <dbReference type="NCBI Taxonomy" id="1339314"/>
    <lineage>
        <taxon>Bacteria</taxon>
        <taxon>Pseudomonadati</taxon>
        <taxon>Bacteroidota</taxon>
        <taxon>Bacteroidia</taxon>
        <taxon>Bacteroidales</taxon>
        <taxon>Bacteroidaceae</taxon>
        <taxon>Bacteroides</taxon>
    </lineage>
</organism>
<name>A0A016E471_BACFG</name>
<evidence type="ECO:0000259" key="1">
    <source>
        <dbReference type="Pfam" id="PF00535"/>
    </source>
</evidence>
<dbReference type="RefSeq" id="WP_014299317.1">
    <property type="nucleotide sequence ID" value="NZ_JGDS01000062.1"/>
</dbReference>
<feature type="domain" description="Glycosyltransferase 2-like" evidence="1">
    <location>
        <begin position="11"/>
        <end position="149"/>
    </location>
</feature>
<dbReference type="CDD" id="cd06433">
    <property type="entry name" value="GT_2_WfgS_like"/>
    <property type="match status" value="1"/>
</dbReference>
<dbReference type="Pfam" id="PF00535">
    <property type="entry name" value="Glycos_transf_2"/>
    <property type="match status" value="1"/>
</dbReference>
<dbReference type="EMBL" id="JGDS01000062">
    <property type="protein sequence ID" value="EXZ71966.1"/>
    <property type="molecule type" value="Genomic_DNA"/>
</dbReference>
<dbReference type="GO" id="GO:0016758">
    <property type="term" value="F:hexosyltransferase activity"/>
    <property type="evidence" value="ECO:0007669"/>
    <property type="project" value="UniProtKB-ARBA"/>
</dbReference>
<dbReference type="InterPro" id="IPR029044">
    <property type="entry name" value="Nucleotide-diphossugar_trans"/>
</dbReference>
<sequence length="259" mass="29911">MALTQEKIRVSIITATYNSGNTLTDTVLSVLSQSYSNVEYIIVDGGSQDNTIEIIKMFECRFNGNLKWISETDRGLYDAMNKGIQLATGDIIGVLNSDDFYTSQTVLSRVVAEFENKSLDAVYGDVHFVKADNLNKFVRYYSSRIFKPVLMKYGFMPAHPSFYCRKYCFFKYGLYKIDYKICADFDLLLRYIYVNKISIKYIPLDMVTMRLGGVSTNGIGSHIRIMKEHLRSFRENGVKSNVFMLSIRYLYKITEFFIK</sequence>
<gene>
    <name evidence="2" type="ORF">M123_3739</name>
</gene>